<keyword evidence="2" id="KW-1185">Reference proteome</keyword>
<accession>A0A8T0SEH9</accession>
<name>A0A8T0SEH9_PANVG</name>
<evidence type="ECO:0000313" key="1">
    <source>
        <dbReference type="EMBL" id="KAG2597722.1"/>
    </source>
</evidence>
<organism evidence="1 2">
    <name type="scientific">Panicum virgatum</name>
    <name type="common">Blackwell switchgrass</name>
    <dbReference type="NCBI Taxonomy" id="38727"/>
    <lineage>
        <taxon>Eukaryota</taxon>
        <taxon>Viridiplantae</taxon>
        <taxon>Streptophyta</taxon>
        <taxon>Embryophyta</taxon>
        <taxon>Tracheophyta</taxon>
        <taxon>Spermatophyta</taxon>
        <taxon>Magnoliopsida</taxon>
        <taxon>Liliopsida</taxon>
        <taxon>Poales</taxon>
        <taxon>Poaceae</taxon>
        <taxon>PACMAD clade</taxon>
        <taxon>Panicoideae</taxon>
        <taxon>Panicodae</taxon>
        <taxon>Paniceae</taxon>
        <taxon>Panicinae</taxon>
        <taxon>Panicum</taxon>
        <taxon>Panicum sect. Hiantes</taxon>
    </lineage>
</organism>
<gene>
    <name evidence="1" type="ORF">PVAP13_5KG242300</name>
</gene>
<proteinExistence type="predicted"/>
<evidence type="ECO:0000313" key="2">
    <source>
        <dbReference type="Proteomes" id="UP000823388"/>
    </source>
</evidence>
<sequence>MPRPDFFTITLFTAETAAAAAAKQPARRLAAPTSTPPVRRRCQGASRVLQLLADHRPAEVLEKAALAAIDQAYAALLEIAPPEGGQRVLEASAPVDPADPYSPLLRLEASPTHCRVTSSLPAGGGRAALAPERIKNLHPGLTRASVGVSPGALHLARVVAVPSGGGDRRVITWSYAEARPDASSEGLLRAVRTVRSRLDEAIARETTLLEMVRAGGFGRSPKAEGIVAARAALEEMRAVLDVDAIVRGKGCCQKRRRRHPREVISSCCPRPAAEMEDAEMLSSRIWALRMDEVEDDAEVLVKRLRTLRV</sequence>
<dbReference type="EMBL" id="CM029045">
    <property type="protein sequence ID" value="KAG2597722.1"/>
    <property type="molecule type" value="Genomic_DNA"/>
</dbReference>
<protein>
    <submittedName>
        <fullName evidence="1">Uncharacterized protein</fullName>
    </submittedName>
</protein>
<reference evidence="1" key="1">
    <citation type="submission" date="2020-05" db="EMBL/GenBank/DDBJ databases">
        <title>WGS assembly of Panicum virgatum.</title>
        <authorList>
            <person name="Lovell J.T."/>
            <person name="Jenkins J."/>
            <person name="Shu S."/>
            <person name="Juenger T.E."/>
            <person name="Schmutz J."/>
        </authorList>
    </citation>
    <scope>NUCLEOTIDE SEQUENCE</scope>
    <source>
        <strain evidence="1">AP13</strain>
    </source>
</reference>
<dbReference type="Proteomes" id="UP000823388">
    <property type="component" value="Chromosome 5K"/>
</dbReference>
<dbReference type="AlphaFoldDB" id="A0A8T0SEH9"/>
<comment type="caution">
    <text evidence="1">The sequence shown here is derived from an EMBL/GenBank/DDBJ whole genome shotgun (WGS) entry which is preliminary data.</text>
</comment>